<evidence type="ECO:0000256" key="1">
    <source>
        <dbReference type="SAM" id="MobiDB-lite"/>
    </source>
</evidence>
<accession>A0A0C2X6S3</accession>
<feature type="compositionally biased region" description="Basic residues" evidence="1">
    <location>
        <begin position="118"/>
        <end position="131"/>
    </location>
</feature>
<keyword evidence="3" id="KW-1185">Reference proteome</keyword>
<evidence type="ECO:0000313" key="2">
    <source>
        <dbReference type="EMBL" id="KIL64443.1"/>
    </source>
</evidence>
<dbReference type="HOGENOM" id="CLU_1371869_0_0_1"/>
<dbReference type="InParanoid" id="A0A0C2X6S3"/>
<dbReference type="OrthoDB" id="3003645at2759"/>
<feature type="compositionally biased region" description="Low complexity" evidence="1">
    <location>
        <begin position="164"/>
        <end position="178"/>
    </location>
</feature>
<evidence type="ECO:0000313" key="3">
    <source>
        <dbReference type="Proteomes" id="UP000054549"/>
    </source>
</evidence>
<reference evidence="2 3" key="1">
    <citation type="submission" date="2014-04" db="EMBL/GenBank/DDBJ databases">
        <title>Evolutionary Origins and Diversification of the Mycorrhizal Mutualists.</title>
        <authorList>
            <consortium name="DOE Joint Genome Institute"/>
            <consortium name="Mycorrhizal Genomics Consortium"/>
            <person name="Kohler A."/>
            <person name="Kuo A."/>
            <person name="Nagy L.G."/>
            <person name="Floudas D."/>
            <person name="Copeland A."/>
            <person name="Barry K.W."/>
            <person name="Cichocki N."/>
            <person name="Veneault-Fourrey C."/>
            <person name="LaButti K."/>
            <person name="Lindquist E.A."/>
            <person name="Lipzen A."/>
            <person name="Lundell T."/>
            <person name="Morin E."/>
            <person name="Murat C."/>
            <person name="Riley R."/>
            <person name="Ohm R."/>
            <person name="Sun H."/>
            <person name="Tunlid A."/>
            <person name="Henrissat B."/>
            <person name="Grigoriev I.V."/>
            <person name="Hibbett D.S."/>
            <person name="Martin F."/>
        </authorList>
    </citation>
    <scope>NUCLEOTIDE SEQUENCE [LARGE SCALE GENOMIC DNA]</scope>
    <source>
        <strain evidence="2 3">Koide BX008</strain>
    </source>
</reference>
<dbReference type="AlphaFoldDB" id="A0A0C2X6S3"/>
<feature type="region of interest" description="Disordered" evidence="1">
    <location>
        <begin position="100"/>
        <end position="140"/>
    </location>
</feature>
<feature type="region of interest" description="Disordered" evidence="1">
    <location>
        <begin position="33"/>
        <end position="57"/>
    </location>
</feature>
<proteinExistence type="predicted"/>
<protein>
    <submittedName>
        <fullName evidence="2">Uncharacterized protein</fullName>
    </submittedName>
</protein>
<dbReference type="Proteomes" id="UP000054549">
    <property type="component" value="Unassembled WGS sequence"/>
</dbReference>
<name>A0A0C2X6S3_AMAMK</name>
<organism evidence="2 3">
    <name type="scientific">Amanita muscaria (strain Koide BX008)</name>
    <dbReference type="NCBI Taxonomy" id="946122"/>
    <lineage>
        <taxon>Eukaryota</taxon>
        <taxon>Fungi</taxon>
        <taxon>Dikarya</taxon>
        <taxon>Basidiomycota</taxon>
        <taxon>Agaricomycotina</taxon>
        <taxon>Agaricomycetes</taxon>
        <taxon>Agaricomycetidae</taxon>
        <taxon>Agaricales</taxon>
        <taxon>Pluteineae</taxon>
        <taxon>Amanitaceae</taxon>
        <taxon>Amanita</taxon>
    </lineage>
</organism>
<feature type="region of interest" description="Disordered" evidence="1">
    <location>
        <begin position="162"/>
        <end position="199"/>
    </location>
</feature>
<sequence>MSTTLALHSPSRIVGTPFATTSTRFEYPFPDCSTSSSSPPISNSPASSPGSCASTHSSCTSASSSSSHCSFGTVSLSFSLPLSLPPSAQFHRSITLVSSPCTSPTGTPGQHDHPHNPPYHHTHHNRSHPKLRLQNPPPIPPTLIIKRNRWNLAYLGLKKDTVASSLSSSQDDPVISSSINASLPASERQSDSLWQKSHS</sequence>
<gene>
    <name evidence="2" type="ORF">M378DRAFT_163208</name>
</gene>
<dbReference type="EMBL" id="KN818249">
    <property type="protein sequence ID" value="KIL64443.1"/>
    <property type="molecule type" value="Genomic_DNA"/>
</dbReference>